<evidence type="ECO:0000313" key="1">
    <source>
        <dbReference type="EMBL" id="MBR0682771.1"/>
    </source>
</evidence>
<dbReference type="EMBL" id="JAAEDL010000022">
    <property type="protein sequence ID" value="MBR0682771.1"/>
    <property type="molecule type" value="Genomic_DNA"/>
</dbReference>
<reference evidence="1" key="2">
    <citation type="journal article" date="2021" name="Syst. Appl. Microbiol.">
        <title>Roseomonas hellenica sp. nov., isolated from roots of wild-growing Alkanna tinctoria.</title>
        <authorList>
            <person name="Rat A."/>
            <person name="Naranjo H.D."/>
            <person name="Lebbe L."/>
            <person name="Cnockaert M."/>
            <person name="Krigas N."/>
            <person name="Grigoriadou K."/>
            <person name="Maloupa E."/>
            <person name="Willems A."/>
        </authorList>
    </citation>
    <scope>NUCLEOTIDE SEQUENCE</scope>
    <source>
        <strain evidence="1">LMG 31228</strain>
    </source>
</reference>
<dbReference type="Proteomes" id="UP001138709">
    <property type="component" value="Unassembled WGS sequence"/>
</dbReference>
<sequence>MAAARAEAEARVRLAEDELYRVQQADDFAFTNGSYDRALRCLREARQALTDVLADEAARMAREVSATCSAISTDLSRIKKEVSL</sequence>
<dbReference type="AlphaFoldDB" id="A0A9X9XGD5"/>
<evidence type="ECO:0000313" key="2">
    <source>
        <dbReference type="Proteomes" id="UP001138709"/>
    </source>
</evidence>
<reference evidence="1" key="1">
    <citation type="submission" date="2020-01" db="EMBL/GenBank/DDBJ databases">
        <authorList>
            <person name="Rat A."/>
        </authorList>
    </citation>
    <scope>NUCLEOTIDE SEQUENCE</scope>
    <source>
        <strain evidence="1">LMG 31228</strain>
    </source>
</reference>
<keyword evidence="2" id="KW-1185">Reference proteome</keyword>
<organism evidence="1 2">
    <name type="scientific">Neoroseomonas eburnea</name>
    <dbReference type="NCBI Taxonomy" id="1346889"/>
    <lineage>
        <taxon>Bacteria</taxon>
        <taxon>Pseudomonadati</taxon>
        <taxon>Pseudomonadota</taxon>
        <taxon>Alphaproteobacteria</taxon>
        <taxon>Acetobacterales</taxon>
        <taxon>Acetobacteraceae</taxon>
        <taxon>Neoroseomonas</taxon>
    </lineage>
</organism>
<gene>
    <name evidence="1" type="ORF">GXW74_19925</name>
</gene>
<dbReference type="RefSeq" id="WP_211848308.1">
    <property type="nucleotide sequence ID" value="NZ_JAAEDL010000022.1"/>
</dbReference>
<protein>
    <submittedName>
        <fullName evidence="1">Uncharacterized protein</fullName>
    </submittedName>
</protein>
<comment type="caution">
    <text evidence="1">The sequence shown here is derived from an EMBL/GenBank/DDBJ whole genome shotgun (WGS) entry which is preliminary data.</text>
</comment>
<name>A0A9X9XGD5_9PROT</name>
<accession>A0A9X9XGD5</accession>
<proteinExistence type="predicted"/>